<reference evidence="4 5" key="1">
    <citation type="submission" date="2016-10" db="EMBL/GenBank/DDBJ databases">
        <authorList>
            <person name="de Groot N.N."/>
        </authorList>
    </citation>
    <scope>NUCLEOTIDE SEQUENCE [LARGE SCALE GENOMIC DNA]</scope>
    <source>
        <strain evidence="4 5">DSM 1736</strain>
    </source>
</reference>
<dbReference type="InterPro" id="IPR024181">
    <property type="entry name" value="Chemotax_regulator_CheV"/>
</dbReference>
<evidence type="ECO:0000259" key="2">
    <source>
        <dbReference type="PROSITE" id="PS50110"/>
    </source>
</evidence>
<dbReference type="STRING" id="146817.SAMN04488502_101838"/>
<dbReference type="PANTHER" id="PTHR47233">
    <property type="entry name" value="CHEMOTAXIS PROTEIN CHEV"/>
    <property type="match status" value="1"/>
</dbReference>
<dbReference type="InterPro" id="IPR001789">
    <property type="entry name" value="Sig_transdc_resp-reg_receiver"/>
</dbReference>
<dbReference type="PANTHER" id="PTHR47233:SF3">
    <property type="entry name" value="CHEMOTAXIS PROTEIN CHEV"/>
    <property type="match status" value="1"/>
</dbReference>
<keyword evidence="1" id="KW-0597">Phosphoprotein</keyword>
<dbReference type="SMART" id="SM00260">
    <property type="entry name" value="CheW"/>
    <property type="match status" value="1"/>
</dbReference>
<sequence length="305" mass="34186">MSEKVLDKKGILLETGTNEFEIVEFHVGAVTYGINVAKVREVINVVEVTKMPQSHLYVDGMFTLRGRVMPLVNLARCLGEREDTTAKNIIVSELNNYFVGFLVDGVSRIHRVSWTAMEPPPVIGESSMVVGIIKMDAKMVLLLDFEKIIADINPDMNLKLTTVPQKSEDIKAERGRKTILLAEDSPMLRELLVDTLHSAGYSKIYPYHNGKEAWDALEAIARGDKPVEDSISIIITDIEMPQMDGHHLLKRIRDDQKLTQLPVVIFSSLINEEMRRKGETIGADGQISKPEIGQLIDLLDKLVLQ</sequence>
<organism evidence="4 5">
    <name type="scientific">Dendrosporobacter quercicolus</name>
    <dbReference type="NCBI Taxonomy" id="146817"/>
    <lineage>
        <taxon>Bacteria</taxon>
        <taxon>Bacillati</taxon>
        <taxon>Bacillota</taxon>
        <taxon>Negativicutes</taxon>
        <taxon>Selenomonadales</taxon>
        <taxon>Sporomusaceae</taxon>
        <taxon>Dendrosporobacter</taxon>
    </lineage>
</organism>
<evidence type="ECO:0000256" key="1">
    <source>
        <dbReference type="PROSITE-ProRule" id="PRU00169"/>
    </source>
</evidence>
<feature type="domain" description="CheW-like" evidence="3">
    <location>
        <begin position="19"/>
        <end position="154"/>
    </location>
</feature>
<evidence type="ECO:0000259" key="3">
    <source>
        <dbReference type="PROSITE" id="PS50851"/>
    </source>
</evidence>
<dbReference type="InterPro" id="IPR011006">
    <property type="entry name" value="CheY-like_superfamily"/>
</dbReference>
<dbReference type="EMBL" id="FNHB01000001">
    <property type="protein sequence ID" value="SDL79238.1"/>
    <property type="molecule type" value="Genomic_DNA"/>
</dbReference>
<dbReference type="SMART" id="SM00448">
    <property type="entry name" value="REC"/>
    <property type="match status" value="1"/>
</dbReference>
<dbReference type="Gene3D" id="3.40.50.2300">
    <property type="match status" value="1"/>
</dbReference>
<feature type="domain" description="Response regulatory" evidence="2">
    <location>
        <begin position="178"/>
        <end position="304"/>
    </location>
</feature>
<dbReference type="Gene3D" id="2.30.30.40">
    <property type="entry name" value="SH3 Domains"/>
    <property type="match status" value="1"/>
</dbReference>
<dbReference type="Gene3D" id="2.40.50.180">
    <property type="entry name" value="CheA-289, Domain 4"/>
    <property type="match status" value="1"/>
</dbReference>
<feature type="modified residue" description="4-aspartylphosphate" evidence="1">
    <location>
        <position position="237"/>
    </location>
</feature>
<dbReference type="SUPFAM" id="SSF52172">
    <property type="entry name" value="CheY-like"/>
    <property type="match status" value="1"/>
</dbReference>
<dbReference type="AlphaFoldDB" id="A0A1G9MYD2"/>
<dbReference type="GO" id="GO:0000160">
    <property type="term" value="P:phosphorelay signal transduction system"/>
    <property type="evidence" value="ECO:0007669"/>
    <property type="project" value="InterPro"/>
</dbReference>
<proteinExistence type="predicted"/>
<dbReference type="InterPro" id="IPR036061">
    <property type="entry name" value="CheW-like_dom_sf"/>
</dbReference>
<dbReference type="SUPFAM" id="SSF50341">
    <property type="entry name" value="CheW-like"/>
    <property type="match status" value="1"/>
</dbReference>
<protein>
    <submittedName>
        <fullName evidence="4">Two-component system, chemotaxis family, response regulator CheV</fullName>
    </submittedName>
</protein>
<dbReference type="InterPro" id="IPR002545">
    <property type="entry name" value="CheW-lke_dom"/>
</dbReference>
<dbReference type="Proteomes" id="UP000214880">
    <property type="component" value="Unassembled WGS sequence"/>
</dbReference>
<keyword evidence="5" id="KW-1185">Reference proteome</keyword>
<evidence type="ECO:0000313" key="4">
    <source>
        <dbReference type="EMBL" id="SDL79238.1"/>
    </source>
</evidence>
<name>A0A1G9MYD2_9FIRM</name>
<dbReference type="RefSeq" id="WP_092068643.1">
    <property type="nucleotide sequence ID" value="NZ_FNHB01000001.1"/>
</dbReference>
<dbReference type="Pfam" id="PF01584">
    <property type="entry name" value="CheW"/>
    <property type="match status" value="1"/>
</dbReference>
<dbReference type="PROSITE" id="PS50110">
    <property type="entry name" value="RESPONSE_REGULATORY"/>
    <property type="match status" value="1"/>
</dbReference>
<dbReference type="GO" id="GO:0006935">
    <property type="term" value="P:chemotaxis"/>
    <property type="evidence" value="ECO:0007669"/>
    <property type="project" value="InterPro"/>
</dbReference>
<dbReference type="PROSITE" id="PS50851">
    <property type="entry name" value="CHEW"/>
    <property type="match status" value="1"/>
</dbReference>
<dbReference type="Pfam" id="PF00072">
    <property type="entry name" value="Response_reg"/>
    <property type="match status" value="1"/>
</dbReference>
<dbReference type="PIRSF" id="PIRSF002867">
    <property type="entry name" value="CheV"/>
    <property type="match status" value="1"/>
</dbReference>
<gene>
    <name evidence="4" type="ORF">SAMN04488502_101838</name>
</gene>
<dbReference type="OrthoDB" id="9806105at2"/>
<accession>A0A1G9MYD2</accession>
<evidence type="ECO:0000313" key="5">
    <source>
        <dbReference type="Proteomes" id="UP000214880"/>
    </source>
</evidence>